<sequence>MDQPAEASLTIRKRICRGRCAACALLFSKEGLEELNSSDGFTHRTRDQGTASSREGCTMCEYLVVLASDRFGKNWRQDDRLVFRNVHPPGRRRKSGIDVLQLRVKDASEAITIYPFTKRDDPTAALIPRRPLRRDVKSDSVFSAARKLIHACTGGKPSEGHKQCRYSRDTVLPTRVLDVRSSDDLDSPVRLQVNDIETRGSYLALSYCWGDPKAKEEPQPLLLRKNSLLDLTAEIRLGSLDQSIQDAIFVTRRLGFRYLWIDALCIIQDSDADKSHELKHMATIYKNATITLAAGTAENASDGFLGSVPNKPETYLPEHKFSIPMENDEIGTVYLSHEPYVPKHPLDQRGWTLQEYLLSSRMLIFSDYELLWQCKEVELRSVTGGIRGLEYQQPIQHLPWTVFDDEIEPYFGTQDLEKFYLWTTIVLQYTKRNLRYSTDRLRAITGISTELEALWRDSLIYGHWKKWFVPLLAWYKPENAKVENRCLARAPSWSWASVEGEIAYEDPLEVQDAEIETVTVSDVVLSCRLLKCDSVDEDKAFTAVERPDLNSKVVMKEIGDNESCYILLGKARNDENMDKGVGLVALRMKNNRYRRIGLVVFMDMSIWEGVPYRNVRLEPKAQEK</sequence>
<dbReference type="Proteomes" id="UP001148629">
    <property type="component" value="Unassembled WGS sequence"/>
</dbReference>
<dbReference type="EMBL" id="JANRMS010000234">
    <property type="protein sequence ID" value="KAJ3543652.1"/>
    <property type="molecule type" value="Genomic_DNA"/>
</dbReference>
<accession>A0ACC1SP77</accession>
<evidence type="ECO:0000313" key="2">
    <source>
        <dbReference type="Proteomes" id="UP001148629"/>
    </source>
</evidence>
<proteinExistence type="predicted"/>
<keyword evidence="2" id="KW-1185">Reference proteome</keyword>
<gene>
    <name evidence="1" type="ORF">NM208_g3456</name>
</gene>
<organism evidence="1 2">
    <name type="scientific">Fusarium decemcellulare</name>
    <dbReference type="NCBI Taxonomy" id="57161"/>
    <lineage>
        <taxon>Eukaryota</taxon>
        <taxon>Fungi</taxon>
        <taxon>Dikarya</taxon>
        <taxon>Ascomycota</taxon>
        <taxon>Pezizomycotina</taxon>
        <taxon>Sordariomycetes</taxon>
        <taxon>Hypocreomycetidae</taxon>
        <taxon>Hypocreales</taxon>
        <taxon>Nectriaceae</taxon>
        <taxon>Fusarium</taxon>
        <taxon>Fusarium decemcellulare species complex</taxon>
    </lineage>
</organism>
<reference evidence="1" key="1">
    <citation type="submission" date="2022-08" db="EMBL/GenBank/DDBJ databases">
        <title>Genome Sequence of Fusarium decemcellulare.</title>
        <authorList>
            <person name="Buettner E."/>
        </authorList>
    </citation>
    <scope>NUCLEOTIDE SEQUENCE</scope>
    <source>
        <strain evidence="1">Babe19</strain>
    </source>
</reference>
<comment type="caution">
    <text evidence="1">The sequence shown here is derived from an EMBL/GenBank/DDBJ whole genome shotgun (WGS) entry which is preliminary data.</text>
</comment>
<name>A0ACC1SP77_9HYPO</name>
<evidence type="ECO:0000313" key="1">
    <source>
        <dbReference type="EMBL" id="KAJ3543652.1"/>
    </source>
</evidence>
<protein>
    <submittedName>
        <fullName evidence="1">Uncharacterized protein</fullName>
    </submittedName>
</protein>